<evidence type="ECO:0000313" key="2">
    <source>
        <dbReference type="Proteomes" id="UP000663940"/>
    </source>
</evidence>
<name>A0ABX7U6Q0_9SPHI</name>
<accession>A0ABX7U6Q0</accession>
<dbReference type="Proteomes" id="UP000663940">
    <property type="component" value="Chromosome"/>
</dbReference>
<sequence length="82" mass="9226">MDISSRESVQSLIKAARKEREIAMFINAAGVSPSQASIEQILKVDLYGTALLLEEFGKVIKYLYGRCDLQPVRLQDARVNLR</sequence>
<dbReference type="SUPFAM" id="SSF51735">
    <property type="entry name" value="NAD(P)-binding Rossmann-fold domains"/>
    <property type="match status" value="1"/>
</dbReference>
<evidence type="ECO:0000313" key="1">
    <source>
        <dbReference type="EMBL" id="QTE47267.1"/>
    </source>
</evidence>
<dbReference type="Gene3D" id="3.40.50.720">
    <property type="entry name" value="NAD(P)-binding Rossmann-like Domain"/>
    <property type="match status" value="1"/>
</dbReference>
<protein>
    <submittedName>
        <fullName evidence="1">Uncharacterized protein</fullName>
    </submittedName>
</protein>
<keyword evidence="2" id="KW-1185">Reference proteome</keyword>
<reference evidence="1 2" key="1">
    <citation type="submission" date="2021-03" db="EMBL/GenBank/DDBJ databases">
        <title>Mucilaginibacter strains isolated from gold and copper mining confer multi heavy-metal resistance.</title>
        <authorList>
            <person name="Li Y."/>
        </authorList>
    </citation>
    <scope>NUCLEOTIDE SEQUENCE [LARGE SCALE GENOMIC DNA]</scope>
    <source>
        <strain evidence="1 2">P2-4</strain>
    </source>
</reference>
<dbReference type="InterPro" id="IPR036291">
    <property type="entry name" value="NAD(P)-bd_dom_sf"/>
</dbReference>
<proteinExistence type="predicted"/>
<organism evidence="1 2">
    <name type="scientific">Mucilaginibacter rubeus</name>
    <dbReference type="NCBI Taxonomy" id="2027860"/>
    <lineage>
        <taxon>Bacteria</taxon>
        <taxon>Pseudomonadati</taxon>
        <taxon>Bacteroidota</taxon>
        <taxon>Sphingobacteriia</taxon>
        <taxon>Sphingobacteriales</taxon>
        <taxon>Sphingobacteriaceae</taxon>
        <taxon>Mucilaginibacter</taxon>
    </lineage>
</organism>
<dbReference type="EMBL" id="CP071880">
    <property type="protein sequence ID" value="QTE47267.1"/>
    <property type="molecule type" value="Genomic_DNA"/>
</dbReference>
<dbReference type="RefSeq" id="WP_208057523.1">
    <property type="nucleotide sequence ID" value="NZ_CP043451.1"/>
</dbReference>
<gene>
    <name evidence="1" type="ORF">J3L21_16930</name>
</gene>